<evidence type="ECO:0000313" key="2">
    <source>
        <dbReference type="EMBL" id="PRY62967.1"/>
    </source>
</evidence>
<keyword evidence="3" id="KW-1185">Reference proteome</keyword>
<accession>A0A2T0UYN1</accession>
<comment type="caution">
    <text evidence="2">The sequence shown here is derived from an EMBL/GenBank/DDBJ whole genome shotgun (WGS) entry which is preliminary data.</text>
</comment>
<dbReference type="InterPro" id="IPR018766">
    <property type="entry name" value="Zinicin_2"/>
</dbReference>
<sequence>MSNSPDRPDEPEDSGLPPELEQVLRGLTGGRDLDPQMVEMMRGMGLDQVDPQMLQMVAGQVQQMFAGSGDDTGSVDLTVATDMARRTASADADPVVAEADSAAVRSAVDVAGLWLDAVTDLDHSGLVGRAWSRAEWVEATMPVWRELVDPIAVGVSAAMDAALTKQLGALGEQGLPEGMVPPGMNPAAMMGQMAPMLRRMQGSMFSVQLGQAVGTLSGEILTGDEVSLPLVSAPDVVLMPAAVAQFADGLDIDLPQARLLLAVRETARTRLFHAVPWIGPQLLTAVQDYARDTSIDTDAIEEGLRTIDPSDPEAMQQALSGRLFAPQQSPAQKAALARLETLLALVEGWVDVVTAAAVKQHLPQAEALGEAVRRRRASGGPAEKTFAALVGLELRPRRLRDAANLFAALESAGGAELRDGAWAHPDVAPDASDLDDVLGYVERVRARSTDGDDLDAELDALLRGEPGDDAARGDEGRPGDGPTPA</sequence>
<keyword evidence="2" id="KW-0378">Hydrolase</keyword>
<proteinExistence type="predicted"/>
<feature type="compositionally biased region" description="Basic and acidic residues" evidence="1">
    <location>
        <begin position="463"/>
        <end position="478"/>
    </location>
</feature>
<dbReference type="OrthoDB" id="8478472at2"/>
<dbReference type="AlphaFoldDB" id="A0A2T0UYN1"/>
<evidence type="ECO:0000313" key="3">
    <source>
        <dbReference type="Proteomes" id="UP000237822"/>
    </source>
</evidence>
<dbReference type="EMBL" id="PVTI01000003">
    <property type="protein sequence ID" value="PRY62967.1"/>
    <property type="molecule type" value="Genomic_DNA"/>
</dbReference>
<dbReference type="PANTHER" id="PTHR39420:SF2">
    <property type="entry name" value="HYDROLASE"/>
    <property type="match status" value="1"/>
</dbReference>
<evidence type="ECO:0000256" key="1">
    <source>
        <dbReference type="SAM" id="MobiDB-lite"/>
    </source>
</evidence>
<dbReference type="Gene3D" id="1.20.150.30">
    <property type="entry name" value="Zincin-like metallopeptidase, N-terminal domain"/>
    <property type="match status" value="1"/>
</dbReference>
<feature type="region of interest" description="Disordered" evidence="1">
    <location>
        <begin position="463"/>
        <end position="485"/>
    </location>
</feature>
<gene>
    <name evidence="2" type="ORF">BCF74_103176</name>
</gene>
<name>A0A2T0UYN1_9MICO</name>
<dbReference type="Proteomes" id="UP000237822">
    <property type="component" value="Unassembled WGS sequence"/>
</dbReference>
<dbReference type="Pfam" id="PF10103">
    <property type="entry name" value="Zincin_2"/>
    <property type="match status" value="1"/>
</dbReference>
<dbReference type="SUPFAM" id="SSF55486">
    <property type="entry name" value="Metalloproteases ('zincins'), catalytic domain"/>
    <property type="match status" value="1"/>
</dbReference>
<dbReference type="PANTHER" id="PTHR39420">
    <property type="match status" value="1"/>
</dbReference>
<dbReference type="GO" id="GO:0016787">
    <property type="term" value="F:hydrolase activity"/>
    <property type="evidence" value="ECO:0007669"/>
    <property type="project" value="UniProtKB-KW"/>
</dbReference>
<dbReference type="NCBIfam" id="TIGR03624">
    <property type="entry name" value="putative hydrolase"/>
    <property type="match status" value="1"/>
</dbReference>
<organism evidence="2 3">
    <name type="scientific">Knoellia remsis</name>
    <dbReference type="NCBI Taxonomy" id="407159"/>
    <lineage>
        <taxon>Bacteria</taxon>
        <taxon>Bacillati</taxon>
        <taxon>Actinomycetota</taxon>
        <taxon>Actinomycetes</taxon>
        <taxon>Micrococcales</taxon>
        <taxon>Intrasporangiaceae</taxon>
        <taxon>Knoellia</taxon>
    </lineage>
</organism>
<dbReference type="RefSeq" id="WP_106296534.1">
    <property type="nucleotide sequence ID" value="NZ_PVTI01000003.1"/>
</dbReference>
<reference evidence="2 3" key="1">
    <citation type="submission" date="2018-03" db="EMBL/GenBank/DDBJ databases">
        <title>Genomic Encyclopedia of Archaeal and Bacterial Type Strains, Phase II (KMG-II): from individual species to whole genera.</title>
        <authorList>
            <person name="Goeker M."/>
        </authorList>
    </citation>
    <scope>NUCLEOTIDE SEQUENCE [LARGE SCALE GENOMIC DNA]</scope>
    <source>
        <strain evidence="2 3">ATCC BAA-1496</strain>
    </source>
</reference>
<dbReference type="InterPro" id="IPR042271">
    <property type="entry name" value="Zinicin_2_N"/>
</dbReference>
<protein>
    <submittedName>
        <fullName evidence="2">Putative hydrolase</fullName>
    </submittedName>
</protein>